<comment type="similarity">
    <text evidence="7">Belongs to the choline/ethanolamine kinase family.</text>
</comment>
<dbReference type="PANTHER" id="PTHR22603:SF66">
    <property type="entry name" value="ETHANOLAMINE KINASE"/>
    <property type="match status" value="1"/>
</dbReference>
<dbReference type="Gene3D" id="2.40.50.140">
    <property type="entry name" value="Nucleic acid-binding proteins"/>
    <property type="match status" value="1"/>
</dbReference>
<sequence>MYFAARLAGLWHSVSVARPCDISLRIHLRSVGVWYRMDGLTRYGYGGGCGTARPARLEAQANHYRNMIHCDYSKELEHTITLEPKFLGPQLRDHLRLQLYRQVEGTCNGRYGYIVAIVAVDHIDSGVVQDSFGSVAFAVRYTAVVLKPYKNETVDAIVATVNKMGFFANLGPLQLIPGDFKFEPGSVPPCYMSEEQNVKISPGDMVRLKIVGTRIDATEMFAIGTRLVSNIQYSNTPTPQYSNAPILQKHSNSLTKPNALLLQPIMHESLESCSHLAHRKTPSLSALETFVLGKVPLHDYVVAHNDLMASCKTLLCRVFPTWNVSQVEFVQFVKCINKELDTTVLIRAYGKKSELIIDRMAELTNFVTLSKAELSPPLYARFTNGFVYGYIEGRPFSVPDMSDPKLSQLVARKVAVWHKLYRAGGKEANLFRTLWKWFKGIPASYPVKETQSIFEQNVNIGYLKLELERLELTLSALKSPIVFCHNDLLSGNIIYEEEKNDVEFIDFEYGCSNYRGYDIANHFCEFAGFQCDYSLYPTREQQLPWLAAYWKQYYGRPATDVEIEALYVEVNLFTLASHFYWGLWGLVQALFSDIPFDYMSYAVMRFKQYEASKKRCFNLLDTNKSS</sequence>
<reference evidence="10 11" key="1">
    <citation type="submission" date="2016-10" db="EMBL/GenBank/DDBJ databases">
        <title>The genome of Paramicrosporidium saccamoebae is the missing link in understanding Cryptomycota and Microsporidia evolution.</title>
        <authorList>
            <person name="Quandt C.A."/>
            <person name="Beaudet D."/>
            <person name="Corsaro D."/>
            <person name="Michel R."/>
            <person name="Corradi N."/>
            <person name="James T."/>
        </authorList>
    </citation>
    <scope>NUCLEOTIDE SEQUENCE [LARGE SCALE GENOMIC DNA]</scope>
    <source>
        <strain evidence="10 11">KSL3</strain>
    </source>
</reference>
<comment type="subcellular location">
    <subcellularLocation>
        <location evidence="1">Nucleus</location>
    </subcellularLocation>
</comment>
<evidence type="ECO:0000256" key="8">
    <source>
        <dbReference type="ARBA" id="ARBA00038874"/>
    </source>
</evidence>
<dbReference type="GO" id="GO:0000428">
    <property type="term" value="C:DNA-directed RNA polymerase complex"/>
    <property type="evidence" value="ECO:0007669"/>
    <property type="project" value="UniProtKB-KW"/>
</dbReference>
<comment type="caution">
    <text evidence="10">The sequence shown here is derived from an EMBL/GenBank/DDBJ whole genome shotgun (WGS) entry which is preliminary data.</text>
</comment>
<dbReference type="SUPFAM" id="SSF88798">
    <property type="entry name" value="N-terminal, heterodimerisation domain of RBP7 (RpoE)"/>
    <property type="match status" value="1"/>
</dbReference>
<feature type="domain" description="RNA polymerase Rpb7-like N-terminal" evidence="9">
    <location>
        <begin position="77"/>
        <end position="130"/>
    </location>
</feature>
<evidence type="ECO:0000256" key="7">
    <source>
        <dbReference type="ARBA" id="ARBA00038211"/>
    </source>
</evidence>
<dbReference type="EMBL" id="MTSL01000041">
    <property type="protein sequence ID" value="PJF19755.1"/>
    <property type="molecule type" value="Genomic_DNA"/>
</dbReference>
<proteinExistence type="inferred from homology"/>
<dbReference type="InterPro" id="IPR005576">
    <property type="entry name" value="Rpb7-like_N"/>
</dbReference>
<dbReference type="GO" id="GO:0005634">
    <property type="term" value="C:nucleus"/>
    <property type="evidence" value="ECO:0007669"/>
    <property type="project" value="UniProtKB-SubCell"/>
</dbReference>
<accession>A0A2H9TPT7</accession>
<gene>
    <name evidence="10" type="ORF">PSACC_00444</name>
</gene>
<dbReference type="GO" id="GO:0006646">
    <property type="term" value="P:phosphatidylethanolamine biosynthetic process"/>
    <property type="evidence" value="ECO:0007669"/>
    <property type="project" value="TreeGrafter"/>
</dbReference>
<dbReference type="GO" id="GO:0006351">
    <property type="term" value="P:DNA-templated transcription"/>
    <property type="evidence" value="ECO:0007669"/>
    <property type="project" value="InterPro"/>
</dbReference>
<dbReference type="GO" id="GO:0004305">
    <property type="term" value="F:ethanolamine kinase activity"/>
    <property type="evidence" value="ECO:0007669"/>
    <property type="project" value="UniProtKB-EC"/>
</dbReference>
<evidence type="ECO:0000256" key="3">
    <source>
        <dbReference type="ARBA" id="ARBA00022478"/>
    </source>
</evidence>
<dbReference type="Pfam" id="PF03876">
    <property type="entry name" value="SHS2_Rpb7-N"/>
    <property type="match status" value="1"/>
</dbReference>
<dbReference type="CDD" id="cd05157">
    <property type="entry name" value="ETNK_euk"/>
    <property type="match status" value="1"/>
</dbReference>
<dbReference type="InterPro" id="IPR012340">
    <property type="entry name" value="NA-bd_OB-fold"/>
</dbReference>
<dbReference type="SUPFAM" id="SSF50249">
    <property type="entry name" value="Nucleic acid-binding proteins"/>
    <property type="match status" value="1"/>
</dbReference>
<dbReference type="Pfam" id="PF01633">
    <property type="entry name" value="Choline_kinase"/>
    <property type="match status" value="1"/>
</dbReference>
<dbReference type="InterPro" id="IPR011009">
    <property type="entry name" value="Kinase-like_dom_sf"/>
</dbReference>
<comment type="pathway">
    <text evidence="6">Phospholipid metabolism; phosphatidylethanolamine biosynthesis; phosphatidylethanolamine from ethanolamine: step 1/3.</text>
</comment>
<evidence type="ECO:0000256" key="1">
    <source>
        <dbReference type="ARBA" id="ARBA00004123"/>
    </source>
</evidence>
<dbReference type="STRING" id="1246581.A0A2H9TPT7"/>
<dbReference type="CDD" id="cd04329">
    <property type="entry name" value="RNAP_II_Rpb7_N"/>
    <property type="match status" value="1"/>
</dbReference>
<comment type="similarity">
    <text evidence="2">Belongs to the eukaryotic RPB7/RPC8 RNA polymerase subunit family.</text>
</comment>
<organism evidence="10 11">
    <name type="scientific">Paramicrosporidium saccamoebae</name>
    <dbReference type="NCBI Taxonomy" id="1246581"/>
    <lineage>
        <taxon>Eukaryota</taxon>
        <taxon>Fungi</taxon>
        <taxon>Fungi incertae sedis</taxon>
        <taxon>Cryptomycota</taxon>
        <taxon>Cryptomycota incertae sedis</taxon>
        <taxon>Paramicrosporidium</taxon>
    </lineage>
</organism>
<dbReference type="Gene3D" id="3.30.1490.120">
    <property type="entry name" value="RNA polymerase Rpb7-like, N-terminal domain"/>
    <property type="match status" value="1"/>
</dbReference>
<dbReference type="OrthoDB" id="10267235at2759"/>
<evidence type="ECO:0000259" key="9">
    <source>
        <dbReference type="Pfam" id="PF03876"/>
    </source>
</evidence>
<dbReference type="Proteomes" id="UP000240830">
    <property type="component" value="Unassembled WGS sequence"/>
</dbReference>
<keyword evidence="11" id="KW-1185">Reference proteome</keyword>
<dbReference type="PANTHER" id="PTHR22603">
    <property type="entry name" value="CHOLINE/ETHANOALAMINE KINASE"/>
    <property type="match status" value="1"/>
</dbReference>
<dbReference type="InterPro" id="IPR036898">
    <property type="entry name" value="RNA_pol_Rpb7-like_N_sf"/>
</dbReference>
<protein>
    <recommendedName>
        <fullName evidence="8">ethanolamine kinase</fullName>
        <ecNumber evidence="8">2.7.1.82</ecNumber>
    </recommendedName>
</protein>
<dbReference type="SUPFAM" id="SSF56112">
    <property type="entry name" value="Protein kinase-like (PK-like)"/>
    <property type="match status" value="1"/>
</dbReference>
<evidence type="ECO:0000313" key="10">
    <source>
        <dbReference type="EMBL" id="PJF19755.1"/>
    </source>
</evidence>
<keyword evidence="3" id="KW-0240">DNA-directed RNA polymerase</keyword>
<evidence type="ECO:0000256" key="6">
    <source>
        <dbReference type="ARBA" id="ARBA00037883"/>
    </source>
</evidence>
<dbReference type="EC" id="2.7.1.82" evidence="8"/>
<dbReference type="AlphaFoldDB" id="A0A2H9TPT7"/>
<keyword evidence="5" id="KW-0539">Nucleus</keyword>
<evidence type="ECO:0000256" key="5">
    <source>
        <dbReference type="ARBA" id="ARBA00023242"/>
    </source>
</evidence>
<dbReference type="Gene3D" id="3.30.200.20">
    <property type="entry name" value="Phosphorylase Kinase, domain 1"/>
    <property type="match status" value="1"/>
</dbReference>
<name>A0A2H9TPT7_9FUNG</name>
<dbReference type="GO" id="GO:0005737">
    <property type="term" value="C:cytoplasm"/>
    <property type="evidence" value="ECO:0007669"/>
    <property type="project" value="TreeGrafter"/>
</dbReference>
<keyword evidence="4" id="KW-0804">Transcription</keyword>
<evidence type="ECO:0000256" key="4">
    <source>
        <dbReference type="ARBA" id="ARBA00023163"/>
    </source>
</evidence>
<dbReference type="FunFam" id="2.40.50.140:FF:000043">
    <property type="entry name" value="DNA-directed RNA polymerase II subunit RPB7"/>
    <property type="match status" value="1"/>
</dbReference>
<evidence type="ECO:0000256" key="2">
    <source>
        <dbReference type="ARBA" id="ARBA00009307"/>
    </source>
</evidence>
<dbReference type="FunFam" id="3.30.1490.120:FF:000001">
    <property type="entry name" value="DNA-directed RNA polymerase II subunit RPB7"/>
    <property type="match status" value="1"/>
</dbReference>
<dbReference type="Gene3D" id="3.90.1200.10">
    <property type="match status" value="1"/>
</dbReference>
<dbReference type="CDD" id="cd04462">
    <property type="entry name" value="S1_RNAPII_Rpb7"/>
    <property type="match status" value="1"/>
</dbReference>
<evidence type="ECO:0000313" key="11">
    <source>
        <dbReference type="Proteomes" id="UP000240830"/>
    </source>
</evidence>